<feature type="transmembrane region" description="Helical" evidence="1">
    <location>
        <begin position="113"/>
        <end position="134"/>
    </location>
</feature>
<evidence type="ECO:0008006" key="4">
    <source>
        <dbReference type="Google" id="ProtNLM"/>
    </source>
</evidence>
<keyword evidence="1" id="KW-0472">Membrane</keyword>
<evidence type="ECO:0000256" key="1">
    <source>
        <dbReference type="SAM" id="Phobius"/>
    </source>
</evidence>
<feature type="transmembrane region" description="Helical" evidence="1">
    <location>
        <begin position="23"/>
        <end position="42"/>
    </location>
</feature>
<dbReference type="AlphaFoldDB" id="A0A917TAW3"/>
<dbReference type="RefSeq" id="WP_188944640.1">
    <property type="nucleotide sequence ID" value="NZ_BMNA01000015.1"/>
</dbReference>
<feature type="transmembrane region" description="Helical" evidence="1">
    <location>
        <begin position="48"/>
        <end position="67"/>
    </location>
</feature>
<feature type="transmembrane region" description="Helical" evidence="1">
    <location>
        <begin position="182"/>
        <end position="201"/>
    </location>
</feature>
<evidence type="ECO:0000313" key="3">
    <source>
        <dbReference type="Proteomes" id="UP000655208"/>
    </source>
</evidence>
<keyword evidence="3" id="KW-1185">Reference proteome</keyword>
<reference evidence="2" key="2">
    <citation type="submission" date="2020-09" db="EMBL/GenBank/DDBJ databases">
        <authorList>
            <person name="Sun Q."/>
            <person name="Zhou Y."/>
        </authorList>
    </citation>
    <scope>NUCLEOTIDE SEQUENCE</scope>
    <source>
        <strain evidence="2">CGMCC 4.7308</strain>
    </source>
</reference>
<reference evidence="2" key="1">
    <citation type="journal article" date="2014" name="Int. J. Syst. Evol. Microbiol.">
        <title>Complete genome sequence of Corynebacterium casei LMG S-19264T (=DSM 44701T), isolated from a smear-ripened cheese.</title>
        <authorList>
            <consortium name="US DOE Joint Genome Institute (JGI-PGF)"/>
            <person name="Walter F."/>
            <person name="Albersmeier A."/>
            <person name="Kalinowski J."/>
            <person name="Ruckert C."/>
        </authorList>
    </citation>
    <scope>NUCLEOTIDE SEQUENCE</scope>
    <source>
        <strain evidence="2">CGMCC 4.7308</strain>
    </source>
</reference>
<accession>A0A917TAW3</accession>
<sequence>MTGTTTQQPTNVRHWAARIITEVAAPAVCALAALLVIVIRNANTTTGAAWGVFAATFVAVIPMGYIAHSVKKGKLSDHHIADRTQRRTPLLIAAGSVTLAVIVLVVGHAPRELTAVVIAMLGGLLTVIAVTHWWKVSIHAAVAGGLVAVLVALFGPWAMFAVLLVAAIGWSRTVLGAHTWPQIIAGSILGALMTVALFIPLR</sequence>
<keyword evidence="1" id="KW-1133">Transmembrane helix</keyword>
<dbReference type="Gene3D" id="1.20.144.10">
    <property type="entry name" value="Phosphatidic acid phosphatase type 2/haloperoxidase"/>
    <property type="match status" value="1"/>
</dbReference>
<feature type="transmembrane region" description="Helical" evidence="1">
    <location>
        <begin position="88"/>
        <end position="107"/>
    </location>
</feature>
<gene>
    <name evidence="2" type="ORF">GCM10011594_40040</name>
</gene>
<dbReference type="Proteomes" id="UP000655208">
    <property type="component" value="Unassembled WGS sequence"/>
</dbReference>
<dbReference type="SUPFAM" id="SSF48317">
    <property type="entry name" value="Acid phosphatase/Vanadium-dependent haloperoxidase"/>
    <property type="match status" value="1"/>
</dbReference>
<name>A0A917TAW3_9ACTN</name>
<keyword evidence="1" id="KW-0812">Transmembrane</keyword>
<evidence type="ECO:0000313" key="2">
    <source>
        <dbReference type="EMBL" id="GGM16027.1"/>
    </source>
</evidence>
<organism evidence="2 3">
    <name type="scientific">Nakamurella endophytica</name>
    <dbReference type="NCBI Taxonomy" id="1748367"/>
    <lineage>
        <taxon>Bacteria</taxon>
        <taxon>Bacillati</taxon>
        <taxon>Actinomycetota</taxon>
        <taxon>Actinomycetes</taxon>
        <taxon>Nakamurellales</taxon>
        <taxon>Nakamurellaceae</taxon>
        <taxon>Nakamurella</taxon>
    </lineage>
</organism>
<feature type="transmembrane region" description="Helical" evidence="1">
    <location>
        <begin position="146"/>
        <end position="170"/>
    </location>
</feature>
<comment type="caution">
    <text evidence="2">The sequence shown here is derived from an EMBL/GenBank/DDBJ whole genome shotgun (WGS) entry which is preliminary data.</text>
</comment>
<dbReference type="EMBL" id="BMNA01000015">
    <property type="protein sequence ID" value="GGM16027.1"/>
    <property type="molecule type" value="Genomic_DNA"/>
</dbReference>
<dbReference type="InterPro" id="IPR036938">
    <property type="entry name" value="PAP2/HPO_sf"/>
</dbReference>
<protein>
    <recommendedName>
        <fullName evidence="4">Phosphatase PAP2 family protein</fullName>
    </recommendedName>
</protein>
<proteinExistence type="predicted"/>